<dbReference type="AlphaFoldDB" id="A0A9P9D068"/>
<dbReference type="PANTHER" id="PTHR24148:SF64">
    <property type="entry name" value="HETEROKARYON INCOMPATIBILITY DOMAIN-CONTAINING PROTEIN"/>
    <property type="match status" value="1"/>
</dbReference>
<name>A0A9P9D068_9PLEO</name>
<gene>
    <name evidence="2" type="ORF">B0J11DRAFT_573481</name>
</gene>
<dbReference type="PANTHER" id="PTHR24148">
    <property type="entry name" value="ANKYRIN REPEAT DOMAIN-CONTAINING PROTEIN 39 HOMOLOG-RELATED"/>
    <property type="match status" value="1"/>
</dbReference>
<dbReference type="Proteomes" id="UP000700596">
    <property type="component" value="Unassembled WGS sequence"/>
</dbReference>
<feature type="domain" description="Heterokaryon incompatibility" evidence="1">
    <location>
        <begin position="49"/>
        <end position="185"/>
    </location>
</feature>
<dbReference type="OrthoDB" id="4850726at2759"/>
<dbReference type="InterPro" id="IPR010730">
    <property type="entry name" value="HET"/>
</dbReference>
<proteinExistence type="predicted"/>
<dbReference type="EMBL" id="JAGMWT010000028">
    <property type="protein sequence ID" value="KAH7110320.1"/>
    <property type="molecule type" value="Genomic_DNA"/>
</dbReference>
<protein>
    <submittedName>
        <fullName evidence="2">Heterokaryon incompatibility protein-domain-containing protein</fullName>
    </submittedName>
</protein>
<comment type="caution">
    <text evidence="2">The sequence shown here is derived from an EMBL/GenBank/DDBJ whole genome shotgun (WGS) entry which is preliminary data.</text>
</comment>
<keyword evidence="3" id="KW-1185">Reference proteome</keyword>
<sequence length="350" mass="39984">MAAPLDFSYREPNRTTEEIRLLTINPSSDDLSDKIDCSIEHSTIKGAIYRALPYTWGDPSQTESIVLNGQPFLRLISSPIWIDAVCINQKDLSERSSQVARIRDIFAQAEEVLAWVGPKTSGDDENAIDLISNCAKTALSSTKGFRTPQFKHWLYREYLKNSSRWHALANLLERLWFSRVWIVQEVVVSASAIVTCGNLRLDLYRFELGVEAIHEHLSLIMEAARYSTGLQLHEFLQSVERLSRGCSHVRTIARRRYEIKMDATQYRSFYDIAVQRVNDTDAADPRDMVHAVQRIVDPSYPELFSLVPDYANVTVNQLYMTLSKVHIEIRMDLLAFNDNYGPVRPNGLPS</sequence>
<organism evidence="2 3">
    <name type="scientific">Dendryphion nanum</name>
    <dbReference type="NCBI Taxonomy" id="256645"/>
    <lineage>
        <taxon>Eukaryota</taxon>
        <taxon>Fungi</taxon>
        <taxon>Dikarya</taxon>
        <taxon>Ascomycota</taxon>
        <taxon>Pezizomycotina</taxon>
        <taxon>Dothideomycetes</taxon>
        <taxon>Pleosporomycetidae</taxon>
        <taxon>Pleosporales</taxon>
        <taxon>Torulaceae</taxon>
        <taxon>Dendryphion</taxon>
    </lineage>
</organism>
<dbReference type="Pfam" id="PF06985">
    <property type="entry name" value="HET"/>
    <property type="match status" value="1"/>
</dbReference>
<dbReference type="InterPro" id="IPR052895">
    <property type="entry name" value="HetReg/Transcr_Mod"/>
</dbReference>
<reference evidence="2" key="1">
    <citation type="journal article" date="2021" name="Nat. Commun.">
        <title>Genetic determinants of endophytism in the Arabidopsis root mycobiome.</title>
        <authorList>
            <person name="Mesny F."/>
            <person name="Miyauchi S."/>
            <person name="Thiergart T."/>
            <person name="Pickel B."/>
            <person name="Atanasova L."/>
            <person name="Karlsson M."/>
            <person name="Huettel B."/>
            <person name="Barry K.W."/>
            <person name="Haridas S."/>
            <person name="Chen C."/>
            <person name="Bauer D."/>
            <person name="Andreopoulos W."/>
            <person name="Pangilinan J."/>
            <person name="LaButti K."/>
            <person name="Riley R."/>
            <person name="Lipzen A."/>
            <person name="Clum A."/>
            <person name="Drula E."/>
            <person name="Henrissat B."/>
            <person name="Kohler A."/>
            <person name="Grigoriev I.V."/>
            <person name="Martin F.M."/>
            <person name="Hacquard S."/>
        </authorList>
    </citation>
    <scope>NUCLEOTIDE SEQUENCE</scope>
    <source>
        <strain evidence="2">MPI-CAGE-CH-0243</strain>
    </source>
</reference>
<accession>A0A9P9D068</accession>
<evidence type="ECO:0000313" key="3">
    <source>
        <dbReference type="Proteomes" id="UP000700596"/>
    </source>
</evidence>
<evidence type="ECO:0000259" key="1">
    <source>
        <dbReference type="Pfam" id="PF06985"/>
    </source>
</evidence>
<evidence type="ECO:0000313" key="2">
    <source>
        <dbReference type="EMBL" id="KAH7110320.1"/>
    </source>
</evidence>